<feature type="region of interest" description="Disordered" evidence="1">
    <location>
        <begin position="38"/>
        <end position="57"/>
    </location>
</feature>
<protein>
    <submittedName>
        <fullName evidence="2">Uncharacterized protein</fullName>
    </submittedName>
</protein>
<gene>
    <name evidence="2" type="ORF">PCANC_25154</name>
</gene>
<accession>A0A2N5S3V7</accession>
<feature type="compositionally biased region" description="Polar residues" evidence="1">
    <location>
        <begin position="47"/>
        <end position="57"/>
    </location>
</feature>
<dbReference type="EMBL" id="PGCJ01001193">
    <property type="protein sequence ID" value="PLW07919.1"/>
    <property type="molecule type" value="Genomic_DNA"/>
</dbReference>
<sequence length="57" mass="6361">MKTWAIRDGGIGKATAARWALPAVSFLRLYKYLSTYGFGKSKRNHNSRASQIHPSHG</sequence>
<name>A0A2N5S3V7_9BASI</name>
<reference evidence="2 3" key="1">
    <citation type="submission" date="2017-11" db="EMBL/GenBank/DDBJ databases">
        <title>De novo assembly and phasing of dikaryotic genomes from two isolates of Puccinia coronata f. sp. avenae, the causal agent of oat crown rust.</title>
        <authorList>
            <person name="Miller M.E."/>
            <person name="Zhang Y."/>
            <person name="Omidvar V."/>
            <person name="Sperschneider J."/>
            <person name="Schwessinger B."/>
            <person name="Raley C."/>
            <person name="Palmer J.M."/>
            <person name="Garnica D."/>
            <person name="Upadhyaya N."/>
            <person name="Rathjen J."/>
            <person name="Taylor J.M."/>
            <person name="Park R.F."/>
            <person name="Dodds P.N."/>
            <person name="Hirsch C.D."/>
            <person name="Kianian S.F."/>
            <person name="Figueroa M."/>
        </authorList>
    </citation>
    <scope>NUCLEOTIDE SEQUENCE [LARGE SCALE GENOMIC DNA]</scope>
    <source>
        <strain evidence="2">12NC29</strain>
    </source>
</reference>
<organism evidence="2 3">
    <name type="scientific">Puccinia coronata f. sp. avenae</name>
    <dbReference type="NCBI Taxonomy" id="200324"/>
    <lineage>
        <taxon>Eukaryota</taxon>
        <taxon>Fungi</taxon>
        <taxon>Dikarya</taxon>
        <taxon>Basidiomycota</taxon>
        <taxon>Pucciniomycotina</taxon>
        <taxon>Pucciniomycetes</taxon>
        <taxon>Pucciniales</taxon>
        <taxon>Pucciniaceae</taxon>
        <taxon>Puccinia</taxon>
    </lineage>
</organism>
<evidence type="ECO:0000313" key="2">
    <source>
        <dbReference type="EMBL" id="PLW07919.1"/>
    </source>
</evidence>
<evidence type="ECO:0000313" key="3">
    <source>
        <dbReference type="Proteomes" id="UP000235388"/>
    </source>
</evidence>
<keyword evidence="3" id="KW-1185">Reference proteome</keyword>
<dbReference type="Proteomes" id="UP000235388">
    <property type="component" value="Unassembled WGS sequence"/>
</dbReference>
<dbReference type="AlphaFoldDB" id="A0A2N5S3V7"/>
<evidence type="ECO:0000256" key="1">
    <source>
        <dbReference type="SAM" id="MobiDB-lite"/>
    </source>
</evidence>
<proteinExistence type="predicted"/>
<comment type="caution">
    <text evidence="2">The sequence shown here is derived from an EMBL/GenBank/DDBJ whole genome shotgun (WGS) entry which is preliminary data.</text>
</comment>